<proteinExistence type="predicted"/>
<dbReference type="EnsemblPlants" id="OPUNC10G01260.1">
    <property type="protein sequence ID" value="OPUNC10G01260.1"/>
    <property type="gene ID" value="OPUNC10G01260"/>
</dbReference>
<dbReference type="PANTHER" id="PTHR33377">
    <property type="entry name" value="OS10G0134700 PROTEIN-RELATED"/>
    <property type="match status" value="1"/>
</dbReference>
<dbReference type="Gramene" id="OPUNC10G01260.1">
    <property type="protein sequence ID" value="OPUNC10G01260.1"/>
    <property type="gene ID" value="OPUNC10G01260"/>
</dbReference>
<evidence type="ECO:0000313" key="2">
    <source>
        <dbReference type="Proteomes" id="UP000026962"/>
    </source>
</evidence>
<dbReference type="InterPro" id="IPR027417">
    <property type="entry name" value="P-loop_NTPase"/>
</dbReference>
<dbReference type="SUPFAM" id="SSF52540">
    <property type="entry name" value="P-loop containing nucleoside triphosphate hydrolases"/>
    <property type="match status" value="1"/>
</dbReference>
<accession>A0A0E0M592</accession>
<dbReference type="OMA" id="YEGYHIL"/>
<dbReference type="HOGENOM" id="CLU_001090_0_0_1"/>
<dbReference type="Proteomes" id="UP000026962">
    <property type="component" value="Chromosome 10"/>
</dbReference>
<reference evidence="1" key="1">
    <citation type="submission" date="2015-04" db="UniProtKB">
        <authorList>
            <consortium name="EnsemblPlants"/>
        </authorList>
    </citation>
    <scope>IDENTIFICATION</scope>
</reference>
<keyword evidence="2" id="KW-1185">Reference proteome</keyword>
<sequence length="497" mass="56300">MTGTDEKLERLQQLLLRVHTVVEEADARYITNSKMLVQLKMLVDNMYEGYHILDTLKYRSLPESVEDVEGSEASTSWINFPSLKRLRKGSDTARSIGLTNGLDSAVGTLEAAIANMSEFVILLGGCERVSRRPYDTYLYTDNFMFGRHVEKQHIINILLQNHAHLAAPTVLPVIGGYKVGKKTLISHVCNDEQVRSYFSSILYIKEDNIGSIDEAKFSSQRILVVIEFVSDVSDEDWEKFYSSVTQMSGPSSKVIVISRLHNLARVGTTEPVYVNSLSQQEFSYLFKMLTFGSTNAEEYPQLASIANKLAIVLQGSLVTTNVVADLLRRNLDVQFWLCTMQRFKGMLANNIEKFGEHPKDMLEKEHPVHIIGFTSSSCPVPLRLMPPQVEKHELPRQNQLPNVMFGDIVAGFKAVPDEEFEIVSWESRLPPYTKYIHSVEVNVDKKTLCSTPSGKRRSSKWYKQTWQTVHCSRAYWLAIGSWTVQCSVQQLALTNIA</sequence>
<organism evidence="1">
    <name type="scientific">Oryza punctata</name>
    <name type="common">Red rice</name>
    <dbReference type="NCBI Taxonomy" id="4537"/>
    <lineage>
        <taxon>Eukaryota</taxon>
        <taxon>Viridiplantae</taxon>
        <taxon>Streptophyta</taxon>
        <taxon>Embryophyta</taxon>
        <taxon>Tracheophyta</taxon>
        <taxon>Spermatophyta</taxon>
        <taxon>Magnoliopsida</taxon>
        <taxon>Liliopsida</taxon>
        <taxon>Poales</taxon>
        <taxon>Poaceae</taxon>
        <taxon>BOP clade</taxon>
        <taxon>Oryzoideae</taxon>
        <taxon>Oryzeae</taxon>
        <taxon>Oryzinae</taxon>
        <taxon>Oryza</taxon>
    </lineage>
</organism>
<reference evidence="1" key="2">
    <citation type="submission" date="2018-05" db="EMBL/GenBank/DDBJ databases">
        <title>OpunRS2 (Oryza punctata Reference Sequence Version 2).</title>
        <authorList>
            <person name="Zhang J."/>
            <person name="Kudrna D."/>
            <person name="Lee S."/>
            <person name="Talag J."/>
            <person name="Welchert J."/>
            <person name="Wing R.A."/>
        </authorList>
    </citation>
    <scope>NUCLEOTIDE SEQUENCE [LARGE SCALE GENOMIC DNA]</scope>
</reference>
<dbReference type="AlphaFoldDB" id="A0A0E0M592"/>
<dbReference type="STRING" id="4537.A0A0E0M592"/>
<name>A0A0E0M592_ORYPU</name>
<evidence type="ECO:0000313" key="1">
    <source>
        <dbReference type="EnsemblPlants" id="OPUNC10G01260.1"/>
    </source>
</evidence>
<dbReference type="PANTHER" id="PTHR33377:SF25">
    <property type="entry name" value="OS10G0131500 PROTEIN"/>
    <property type="match status" value="1"/>
</dbReference>
<protein>
    <submittedName>
        <fullName evidence="1">Uncharacterized protein</fullName>
    </submittedName>
</protein>